<gene>
    <name evidence="1" type="ORF">BD311DRAFT_348181</name>
</gene>
<proteinExistence type="predicted"/>
<reference evidence="1" key="1">
    <citation type="submission" date="2019-01" db="EMBL/GenBank/DDBJ databases">
        <title>Draft genome sequences of three monokaryotic isolates of the white-rot basidiomycete fungus Dichomitus squalens.</title>
        <authorList>
            <consortium name="DOE Joint Genome Institute"/>
            <person name="Lopez S.C."/>
            <person name="Andreopoulos B."/>
            <person name="Pangilinan J."/>
            <person name="Lipzen A."/>
            <person name="Riley R."/>
            <person name="Ahrendt S."/>
            <person name="Ng V."/>
            <person name="Barry K."/>
            <person name="Daum C."/>
            <person name="Grigoriev I.V."/>
            <person name="Hilden K.S."/>
            <person name="Makela M.R."/>
            <person name="de Vries R.P."/>
        </authorList>
    </citation>
    <scope>NUCLEOTIDE SEQUENCE [LARGE SCALE GENOMIC DNA]</scope>
    <source>
        <strain evidence="1">OM18370.1</strain>
    </source>
</reference>
<evidence type="ECO:0000313" key="1">
    <source>
        <dbReference type="EMBL" id="TBU34254.1"/>
    </source>
</evidence>
<organism evidence="1">
    <name type="scientific">Dichomitus squalens</name>
    <dbReference type="NCBI Taxonomy" id="114155"/>
    <lineage>
        <taxon>Eukaryota</taxon>
        <taxon>Fungi</taxon>
        <taxon>Dikarya</taxon>
        <taxon>Basidiomycota</taxon>
        <taxon>Agaricomycotina</taxon>
        <taxon>Agaricomycetes</taxon>
        <taxon>Polyporales</taxon>
        <taxon>Polyporaceae</taxon>
        <taxon>Dichomitus</taxon>
    </lineage>
</organism>
<sequence length="143" mass="15687">MPRNPLQQLPRNVISENSNMSLNMMQVSIYCCVHDRTGKGLPVARFKQGSSFGIIRPRNMFITKHHSLCVSLCLAGILGTICGAEVSQASSHLKCVTTGSELALRVGRGGAWTPTEPYMLLPCLIRTPATKLCFCREGNNGHW</sequence>
<accession>A0A4Q9NFV8</accession>
<name>A0A4Q9NFV8_9APHY</name>
<dbReference type="Proteomes" id="UP000292957">
    <property type="component" value="Unassembled WGS sequence"/>
</dbReference>
<dbReference type="EMBL" id="ML143389">
    <property type="protein sequence ID" value="TBU34254.1"/>
    <property type="molecule type" value="Genomic_DNA"/>
</dbReference>
<protein>
    <submittedName>
        <fullName evidence="1">Uncharacterized protein</fullName>
    </submittedName>
</protein>
<dbReference type="AlphaFoldDB" id="A0A4Q9NFV8"/>